<evidence type="ECO:0000256" key="6">
    <source>
        <dbReference type="ARBA" id="ARBA00022614"/>
    </source>
</evidence>
<keyword evidence="21" id="KW-0325">Glycoprotein</keyword>
<comment type="caution">
    <text evidence="26">The sequence shown here is derived from an EMBL/GenBank/DDBJ whole genome shotgun (WGS) entry which is preliminary data.</text>
</comment>
<gene>
    <name evidence="26" type="ORF">ZIOFF_040338</name>
</gene>
<evidence type="ECO:0000256" key="20">
    <source>
        <dbReference type="ARBA" id="ARBA00023170"/>
    </source>
</evidence>
<dbReference type="Gene3D" id="2.60.120.430">
    <property type="entry name" value="Galactose-binding lectin"/>
    <property type="match status" value="1"/>
</dbReference>
<dbReference type="InterPro" id="IPR036638">
    <property type="entry name" value="HLH_DNA-bd_sf"/>
</dbReference>
<dbReference type="InterPro" id="IPR001611">
    <property type="entry name" value="Leu-rich_rpt"/>
</dbReference>
<evidence type="ECO:0000313" key="26">
    <source>
        <dbReference type="EMBL" id="KAG6500493.1"/>
    </source>
</evidence>
<evidence type="ECO:0000256" key="24">
    <source>
        <dbReference type="SAM" id="Phobius"/>
    </source>
</evidence>
<evidence type="ECO:0000256" key="23">
    <source>
        <dbReference type="SAM" id="MobiDB-lite"/>
    </source>
</evidence>
<dbReference type="FunFam" id="2.60.120.430:FF:000002">
    <property type="entry name" value="Leucine-rich repeat receptor-like protein kinase"/>
    <property type="match status" value="1"/>
</dbReference>
<evidence type="ECO:0000256" key="13">
    <source>
        <dbReference type="ARBA" id="ARBA00022777"/>
    </source>
</evidence>
<dbReference type="PROSITE" id="PS00108">
    <property type="entry name" value="PROTEIN_KINASE_ST"/>
    <property type="match status" value="1"/>
</dbReference>
<keyword evidence="14" id="KW-0862">Zinc</keyword>
<sequence length="1218" mass="135432">MRCADCCDGRYAVQTAYLLLCYASSLSFEHYYECAVCDLGGNLLCCDSCPQTYYLECLSPPLKTDKASVLMETITYIRILQEQVQLLSDPYLRLSAIKDSSWDGKMETTVESEVYKLRSKGLCLVPVSSIPQLEINERVGLTDRSAESNASFGSHCDRPLGFFVGPEKMAPPPDFFLHFFKTFLDLHVALALNAIFGRWDLKAQSTWNISGELCSGAATDSTVINIDSFNPGIKCDCSYNNGTTCHITQLRIYDLDVTGTIPQDLHDLPYLWNLDLRKNYLTGPLPAFFGNFTRMQYLSVGNNALSGPIPKELGDLQELISLNMIDHCYSGHKLPSIMFPKQKGKDSCRGLSNNNFSGTIPPEFGELASIQGLYVDSSGLSGELPQTLSNLKTLSIFWASNCNFTGKVPDFIGEWKNLTVLRLQGNSFEGPIPANFSSLTKLTELRIGDIENGSSSLEFIRDMTSLSTLVLRNCRISDTILSNFSHYTRLQQLDLSFNNISGEAPQSLFSLNSLAYLFLGNNSLSGNLPAQKSNSLMNIDLSYNQLSGTFPSWVSQQNLQLNLVANNFVIDDSNSSILPSGLRCLQRDMPCYRGSPNCEKQSPLFAEIFYPVTASDNTVYEKDNASLSSASYFVTDPVRWGVSNVGRFTDASDTNYIIKLATNFQGTLDPQLFDSARLSPSSLRYYGFGLENGNYTIKLQFTEFVIYDRPTWRSAGNRAFDIYIQGIRKEKDFDIRKEADGRSYQAVVRQYIAPVTNNFLEIHFFWAGKGTCCTPYDGYYGSSISAISVLPNDFVPTVSNQPLGIDSKKDHEGLIAGVSTGVVVLGLLAVCATFMLIQKWRRLNRQSSVLIGLDVKPYTFSYAELRAATGDFNPANILGEGGFGQVFKGILNDGRTVAIKQLSATSNQGKDQFLTEIATISSVQHRNLVRLLGCCVDEDRRILVYEYLENGSLDNAIFGKKNLLLDWQTRFDILLGVAKGLTYLHEESRLRIVHRDVKASNILLDADLNPKISDFGLAKLYDDKLSHMNTKVAGTIGYLAPEYALRGHLSEKADVFAFGVLALEVLSGRPNSIESSAHETIYLLDWVWNLLENNHKLEMLDERLASFDEGEVHRVIGVALLCTELSPARRPTMSMVVSMLIDHIEVPDVLERPSYLLLWQHRDVTSSVGPDDNTDASNESLANNRLSLPHSWSRESVETRPLSMQSIGRNGIDGEGEI</sequence>
<dbReference type="SMART" id="SM00220">
    <property type="entry name" value="S_TKc"/>
    <property type="match status" value="1"/>
</dbReference>
<dbReference type="Proteomes" id="UP000734854">
    <property type="component" value="Unassembled WGS sequence"/>
</dbReference>
<keyword evidence="13" id="KW-0418">Kinase</keyword>
<feature type="domain" description="Protein kinase" evidence="25">
    <location>
        <begin position="872"/>
        <end position="1146"/>
    </location>
</feature>
<comment type="similarity">
    <text evidence="2">Belongs to the bHLH protein family.</text>
</comment>
<keyword evidence="10" id="KW-0677">Repeat</keyword>
<keyword evidence="12" id="KW-0863">Zinc-finger</keyword>
<dbReference type="Gene3D" id="3.80.10.10">
    <property type="entry name" value="Ribonuclease Inhibitor"/>
    <property type="match status" value="3"/>
</dbReference>
<keyword evidence="17" id="KW-0805">Transcription regulation</keyword>
<feature type="transmembrane region" description="Helical" evidence="24">
    <location>
        <begin position="814"/>
        <end position="837"/>
    </location>
</feature>
<dbReference type="GO" id="GO:0008270">
    <property type="term" value="F:zinc ion binding"/>
    <property type="evidence" value="ECO:0007669"/>
    <property type="project" value="UniProtKB-KW"/>
</dbReference>
<dbReference type="CDD" id="cd11393">
    <property type="entry name" value="bHLH_AtbHLH_like"/>
    <property type="match status" value="1"/>
</dbReference>
<dbReference type="InterPro" id="IPR051824">
    <property type="entry name" value="LRR_Rcpt-Like_S/T_Kinase"/>
</dbReference>
<keyword evidence="7" id="KW-0808">Transferase</keyword>
<dbReference type="SUPFAM" id="SSF47459">
    <property type="entry name" value="HLH, helix-loop-helix DNA-binding domain"/>
    <property type="match status" value="1"/>
</dbReference>
<evidence type="ECO:0000256" key="5">
    <source>
        <dbReference type="ARBA" id="ARBA00022553"/>
    </source>
</evidence>
<dbReference type="PANTHER" id="PTHR48006">
    <property type="entry name" value="LEUCINE-RICH REPEAT-CONTAINING PROTEIN DDB_G0281931-RELATED"/>
    <property type="match status" value="1"/>
</dbReference>
<dbReference type="PROSITE" id="PS00107">
    <property type="entry name" value="PROTEIN_KINASE_ATP"/>
    <property type="match status" value="1"/>
</dbReference>
<dbReference type="PANTHER" id="PTHR48006:SF34">
    <property type="entry name" value="OS08G0203700 PROTEIN"/>
    <property type="match status" value="1"/>
</dbReference>
<dbReference type="GO" id="GO:0005886">
    <property type="term" value="C:plasma membrane"/>
    <property type="evidence" value="ECO:0007669"/>
    <property type="project" value="UniProtKB-SubCell"/>
</dbReference>
<dbReference type="Pfam" id="PF13855">
    <property type="entry name" value="LRR_8"/>
    <property type="match status" value="1"/>
</dbReference>
<feature type="region of interest" description="Disordered" evidence="23">
    <location>
        <begin position="1192"/>
        <end position="1218"/>
    </location>
</feature>
<evidence type="ECO:0000256" key="17">
    <source>
        <dbReference type="ARBA" id="ARBA00023015"/>
    </source>
</evidence>
<dbReference type="Pfam" id="PF11721">
    <property type="entry name" value="Malectin"/>
    <property type="match status" value="1"/>
</dbReference>
<keyword evidence="11 22" id="KW-0547">Nucleotide-binding</keyword>
<keyword evidence="20" id="KW-0675">Receptor</keyword>
<accession>A0A8J5G3S2</accession>
<dbReference type="InterPro" id="IPR032675">
    <property type="entry name" value="LRR_dom_sf"/>
</dbReference>
<evidence type="ECO:0000256" key="21">
    <source>
        <dbReference type="ARBA" id="ARBA00023180"/>
    </source>
</evidence>
<evidence type="ECO:0000256" key="16">
    <source>
        <dbReference type="ARBA" id="ARBA00022989"/>
    </source>
</evidence>
<evidence type="ECO:0000256" key="14">
    <source>
        <dbReference type="ARBA" id="ARBA00022833"/>
    </source>
</evidence>
<dbReference type="InterPro" id="IPR011009">
    <property type="entry name" value="Kinase-like_dom_sf"/>
</dbReference>
<evidence type="ECO:0000256" key="4">
    <source>
        <dbReference type="ARBA" id="ARBA00022527"/>
    </source>
</evidence>
<evidence type="ECO:0000256" key="22">
    <source>
        <dbReference type="PROSITE-ProRule" id="PRU10141"/>
    </source>
</evidence>
<feature type="binding site" evidence="22">
    <location>
        <position position="900"/>
    </location>
    <ligand>
        <name>ATP</name>
        <dbReference type="ChEBI" id="CHEBI:30616"/>
    </ligand>
</feature>
<dbReference type="SUPFAM" id="SSF52058">
    <property type="entry name" value="L domain-like"/>
    <property type="match status" value="1"/>
</dbReference>
<keyword evidence="8 24" id="KW-0812">Transmembrane</keyword>
<dbReference type="Pfam" id="PF07714">
    <property type="entry name" value="PK_Tyr_Ser-Thr"/>
    <property type="match status" value="1"/>
</dbReference>
<dbReference type="SUPFAM" id="SSF57903">
    <property type="entry name" value="FYVE/PHD zinc finger"/>
    <property type="match status" value="1"/>
</dbReference>
<keyword evidence="6" id="KW-0433">Leucine-rich repeat</keyword>
<keyword evidence="9" id="KW-0732">Signal</keyword>
<evidence type="ECO:0000256" key="8">
    <source>
        <dbReference type="ARBA" id="ARBA00022692"/>
    </source>
</evidence>
<keyword evidence="12" id="KW-0479">Metal-binding</keyword>
<evidence type="ECO:0000256" key="12">
    <source>
        <dbReference type="ARBA" id="ARBA00022771"/>
    </source>
</evidence>
<dbReference type="PROSITE" id="PS50011">
    <property type="entry name" value="PROTEIN_KINASE_DOM"/>
    <property type="match status" value="1"/>
</dbReference>
<dbReference type="GO" id="GO:0005524">
    <property type="term" value="F:ATP binding"/>
    <property type="evidence" value="ECO:0007669"/>
    <property type="project" value="UniProtKB-UniRule"/>
</dbReference>
<dbReference type="InterPro" id="IPR008271">
    <property type="entry name" value="Ser/Thr_kinase_AS"/>
</dbReference>
<name>A0A8J5G3S2_ZINOF</name>
<dbReference type="GO" id="GO:0004674">
    <property type="term" value="F:protein serine/threonine kinase activity"/>
    <property type="evidence" value="ECO:0007669"/>
    <property type="project" value="UniProtKB-KW"/>
</dbReference>
<protein>
    <recommendedName>
        <fullName evidence="3">non-specific serine/threonine protein kinase</fullName>
        <ecNumber evidence="3">2.7.11.1</ecNumber>
    </recommendedName>
</protein>
<dbReference type="Gene3D" id="3.30.40.10">
    <property type="entry name" value="Zinc/RING finger domain, C3HC4 (zinc finger)"/>
    <property type="match status" value="1"/>
</dbReference>
<dbReference type="Pfam" id="PF00560">
    <property type="entry name" value="LRR_1"/>
    <property type="match status" value="3"/>
</dbReference>
<evidence type="ECO:0000256" key="19">
    <source>
        <dbReference type="ARBA" id="ARBA00023163"/>
    </source>
</evidence>
<keyword evidence="19" id="KW-0804">Transcription</keyword>
<keyword evidence="15 22" id="KW-0067">ATP-binding</keyword>
<keyword evidence="18 24" id="KW-0472">Membrane</keyword>
<keyword evidence="27" id="KW-1185">Reference proteome</keyword>
<keyword evidence="4" id="KW-0723">Serine/threonine-protein kinase</keyword>
<dbReference type="InterPro" id="IPR045239">
    <property type="entry name" value="bHLH95_bHLH"/>
</dbReference>
<proteinExistence type="inferred from homology"/>
<keyword evidence="5" id="KW-0597">Phosphoprotein</keyword>
<dbReference type="AlphaFoldDB" id="A0A8J5G3S2"/>
<dbReference type="FunFam" id="3.30.200.20:FF:000140">
    <property type="entry name" value="Leucine-rich repeat receptor-like protein kinase"/>
    <property type="match status" value="1"/>
</dbReference>
<evidence type="ECO:0000256" key="7">
    <source>
        <dbReference type="ARBA" id="ARBA00022679"/>
    </source>
</evidence>
<dbReference type="InterPro" id="IPR001245">
    <property type="entry name" value="Ser-Thr/Tyr_kinase_cat_dom"/>
</dbReference>
<comment type="subcellular location">
    <subcellularLocation>
        <location evidence="1">Cell membrane</location>
        <topology evidence="1">Single-pass membrane protein</topology>
    </subcellularLocation>
</comment>
<dbReference type="SUPFAM" id="SSF56112">
    <property type="entry name" value="Protein kinase-like (PK-like)"/>
    <property type="match status" value="1"/>
</dbReference>
<dbReference type="GO" id="GO:0046983">
    <property type="term" value="F:protein dimerization activity"/>
    <property type="evidence" value="ECO:0007669"/>
    <property type="project" value="InterPro"/>
</dbReference>
<reference evidence="26 27" key="1">
    <citation type="submission" date="2020-08" db="EMBL/GenBank/DDBJ databases">
        <title>Plant Genome Project.</title>
        <authorList>
            <person name="Zhang R.-G."/>
        </authorList>
    </citation>
    <scope>NUCLEOTIDE SEQUENCE [LARGE SCALE GENOMIC DNA]</scope>
    <source>
        <tissue evidence="26">Rhizome</tissue>
    </source>
</reference>
<dbReference type="CDD" id="cd14066">
    <property type="entry name" value="STKc_IRAK"/>
    <property type="match status" value="1"/>
</dbReference>
<evidence type="ECO:0000256" key="18">
    <source>
        <dbReference type="ARBA" id="ARBA00023136"/>
    </source>
</evidence>
<keyword evidence="16 24" id="KW-1133">Transmembrane helix</keyword>
<dbReference type="EMBL" id="JACMSC010000011">
    <property type="protein sequence ID" value="KAG6500493.1"/>
    <property type="molecule type" value="Genomic_DNA"/>
</dbReference>
<dbReference type="Gene3D" id="3.30.200.20">
    <property type="entry name" value="Phosphorylase Kinase, domain 1"/>
    <property type="match status" value="1"/>
</dbReference>
<dbReference type="InterPro" id="IPR021720">
    <property type="entry name" value="Malectin_dom"/>
</dbReference>
<evidence type="ECO:0000256" key="9">
    <source>
        <dbReference type="ARBA" id="ARBA00022729"/>
    </source>
</evidence>
<evidence type="ECO:0000256" key="11">
    <source>
        <dbReference type="ARBA" id="ARBA00022741"/>
    </source>
</evidence>
<evidence type="ECO:0000256" key="3">
    <source>
        <dbReference type="ARBA" id="ARBA00012513"/>
    </source>
</evidence>
<evidence type="ECO:0000256" key="1">
    <source>
        <dbReference type="ARBA" id="ARBA00004162"/>
    </source>
</evidence>
<dbReference type="FunFam" id="3.80.10.10:FF:000298">
    <property type="entry name" value="Putative LRR receptor-like serine/threonine-protein kinase"/>
    <property type="match status" value="1"/>
</dbReference>
<dbReference type="InterPro" id="IPR013083">
    <property type="entry name" value="Znf_RING/FYVE/PHD"/>
</dbReference>
<dbReference type="InterPro" id="IPR000719">
    <property type="entry name" value="Prot_kinase_dom"/>
</dbReference>
<evidence type="ECO:0000256" key="10">
    <source>
        <dbReference type="ARBA" id="ARBA00022737"/>
    </source>
</evidence>
<evidence type="ECO:0000259" key="25">
    <source>
        <dbReference type="PROSITE" id="PS50011"/>
    </source>
</evidence>
<evidence type="ECO:0000313" key="27">
    <source>
        <dbReference type="Proteomes" id="UP000734854"/>
    </source>
</evidence>
<evidence type="ECO:0000256" key="2">
    <source>
        <dbReference type="ARBA" id="ARBA00005510"/>
    </source>
</evidence>
<dbReference type="InterPro" id="IPR011011">
    <property type="entry name" value="Znf_FYVE_PHD"/>
</dbReference>
<evidence type="ECO:0000256" key="15">
    <source>
        <dbReference type="ARBA" id="ARBA00022840"/>
    </source>
</evidence>
<dbReference type="Gene3D" id="1.10.510.10">
    <property type="entry name" value="Transferase(Phosphotransferase) domain 1"/>
    <property type="match status" value="1"/>
</dbReference>
<dbReference type="InterPro" id="IPR017441">
    <property type="entry name" value="Protein_kinase_ATP_BS"/>
</dbReference>
<organism evidence="26 27">
    <name type="scientific">Zingiber officinale</name>
    <name type="common">Ginger</name>
    <name type="synonym">Amomum zingiber</name>
    <dbReference type="NCBI Taxonomy" id="94328"/>
    <lineage>
        <taxon>Eukaryota</taxon>
        <taxon>Viridiplantae</taxon>
        <taxon>Streptophyta</taxon>
        <taxon>Embryophyta</taxon>
        <taxon>Tracheophyta</taxon>
        <taxon>Spermatophyta</taxon>
        <taxon>Magnoliopsida</taxon>
        <taxon>Liliopsida</taxon>
        <taxon>Zingiberales</taxon>
        <taxon>Zingiberaceae</taxon>
        <taxon>Zingiber</taxon>
    </lineage>
</organism>
<dbReference type="EC" id="2.7.11.1" evidence="3"/>
<dbReference type="FunFam" id="1.10.510.10:FF:000044">
    <property type="entry name" value="Putative LRR receptor-like serine/threonine-protein kinase"/>
    <property type="match status" value="1"/>
</dbReference>